<feature type="compositionally biased region" description="Basic and acidic residues" evidence="4">
    <location>
        <begin position="511"/>
        <end position="521"/>
    </location>
</feature>
<dbReference type="SMART" id="SM00501">
    <property type="entry name" value="BRIGHT"/>
    <property type="match status" value="1"/>
</dbReference>
<gene>
    <name evidence="7" type="primary">LOC115887235</name>
</gene>
<evidence type="ECO:0000256" key="1">
    <source>
        <dbReference type="ARBA" id="ARBA00023015"/>
    </source>
</evidence>
<keyword evidence="6" id="KW-1185">Reference proteome</keyword>
<evidence type="ECO:0000256" key="2">
    <source>
        <dbReference type="ARBA" id="ARBA00023163"/>
    </source>
</evidence>
<evidence type="ECO:0000313" key="7">
    <source>
        <dbReference type="RefSeq" id="XP_030762460.1"/>
    </source>
</evidence>
<dbReference type="PANTHER" id="PTHR13964:SF44">
    <property type="entry name" value="ARID DOMAIN-CONTAINING PROTEIN"/>
    <property type="match status" value="1"/>
</dbReference>
<dbReference type="PROSITE" id="PS51011">
    <property type="entry name" value="ARID"/>
    <property type="match status" value="1"/>
</dbReference>
<dbReference type="SUPFAM" id="SSF46774">
    <property type="entry name" value="ARID-like"/>
    <property type="match status" value="1"/>
</dbReference>
<dbReference type="KEGG" id="soy:115887235"/>
<feature type="domain" description="ARID" evidence="5">
    <location>
        <begin position="312"/>
        <end position="404"/>
    </location>
</feature>
<feature type="compositionally biased region" description="Low complexity" evidence="4">
    <location>
        <begin position="742"/>
        <end position="757"/>
    </location>
</feature>
<keyword evidence="3" id="KW-0539">Nucleus</keyword>
<dbReference type="GO" id="GO:0005634">
    <property type="term" value="C:nucleus"/>
    <property type="evidence" value="ECO:0007669"/>
    <property type="project" value="TreeGrafter"/>
</dbReference>
<keyword evidence="2" id="KW-0804">Transcription</keyword>
<dbReference type="InterPro" id="IPR001606">
    <property type="entry name" value="ARID_dom"/>
</dbReference>
<feature type="region of interest" description="Disordered" evidence="4">
    <location>
        <begin position="724"/>
        <end position="767"/>
    </location>
</feature>
<sequence>MDINDIQLIGGPCGQHGPYTFFKAFKYVKNGVKKIITLSEFFFVKMWRDSDLLCIGELQLLWIDKNNEQTLASLRLYFLPENTPEGRMDQGEDEVLAISEKVVIRVEDLITWIIVDAEWSWGRLAACESDLKDVQIEPDQCASPRKPAGNSFSLSETGLDYFEIEQERQQIEPTVDMDMKPHVVILSFPRYCRYRAMLKRLEGVENLYLKCKIVNALGGFYVKHPNTRVLFCRDTFDYPELEGHELLCNHLAPKLKGRPRSKRKKRSISPGSESNESESSLTNHYVRSSEKANGTSSDPPIATRRSTRSHENNENKEFMKTLTVFMKSKHISMGRVPSLGYKELNLHEFFVKVQKLGGYDCVTTNRLWKSVFDDMTGHLNSTSAATVIRRHYERFLLAYEKHLKGEEYKPLSIAERRRLKRKKSSNASSSSSDGDSSNDSPTPSTSRASSTPPPNESKELTPAGKFSSLRSIRVKPERQKNKQNSVSDKTSVADVNLDQSVKIESPEDDKESVHELIKSEPEDIQVNSKIEDRLEIDLKPECDDVQIKKEENQDVKEETESTPSEPTSITPSIPEGTKTDISIPDKNVEPLTSAVAPIAVTVIPDKILSPVEGKENIPEIKTGETVIPNVTPEITNVPYKAKTPNVEADDEYKKNTDTSFLQDVKKIKLDILKEGGLEVTPVRSGVNSPTLKDIRPTVIQPTSHLSESKAAKLPVLVSNPLPRRHSSASISHSVNITHVKDSTSTSSRTSSKSESFSFNAGSTPPKVVQSKSIYSYSEMTVYGNPKDMLQPVMAPQTPRFVPVNVRSNGGDPMDLSITSPQKPVVEIMRIPQSSTSTSYLTNERERVTKNLYKPSSIILDGRKLGSNLEITLVGSKSAGSASKSSGFLSKPSSHKRSNHEHNAFKLDRVKEDERMKRYGKYHIPTMNKNNAELTASHGMSVNNKPTAREPPMVQKPLPPSFPQTMPPFLSQFASPESTNGLNHRLMPLIDTLYYQTALQNVYSNLPNMPPPMIPLPTSEQLKFYAELIAHGRMNSPFPLPNGQSPLNNKKP</sequence>
<feature type="compositionally biased region" description="Low complexity" evidence="4">
    <location>
        <begin position="268"/>
        <end position="280"/>
    </location>
</feature>
<dbReference type="InterPro" id="IPR036431">
    <property type="entry name" value="ARID_dom_sf"/>
</dbReference>
<dbReference type="SMART" id="SM01014">
    <property type="entry name" value="ARID"/>
    <property type="match status" value="1"/>
</dbReference>
<name>A0A6J2YHU5_SITOR</name>
<dbReference type="Proteomes" id="UP000504635">
    <property type="component" value="Unplaced"/>
</dbReference>
<feature type="compositionally biased region" description="Low complexity" evidence="4">
    <location>
        <begin position="877"/>
        <end position="891"/>
    </location>
</feature>
<protein>
    <submittedName>
        <fullName evidence="7">AT-rich interactive domain-containing protein 5B-like</fullName>
    </submittedName>
</protein>
<feature type="region of interest" description="Disordered" evidence="4">
    <location>
        <begin position="255"/>
        <end position="315"/>
    </location>
</feature>
<dbReference type="InParanoid" id="A0A6J2YHU5"/>
<evidence type="ECO:0000259" key="5">
    <source>
        <dbReference type="PROSITE" id="PS51011"/>
    </source>
</evidence>
<feature type="compositionally biased region" description="Low complexity" evidence="4">
    <location>
        <begin position="561"/>
        <end position="575"/>
    </location>
</feature>
<dbReference type="Pfam" id="PF01388">
    <property type="entry name" value="ARID"/>
    <property type="match status" value="1"/>
</dbReference>
<dbReference type="PANTHER" id="PTHR13964">
    <property type="entry name" value="RBP-RELATED"/>
    <property type="match status" value="1"/>
</dbReference>
<dbReference type="OrthoDB" id="1938591at2759"/>
<dbReference type="AlphaFoldDB" id="A0A6J2YHU5"/>
<feature type="region of interest" description="Disordered" evidence="4">
    <location>
        <begin position="877"/>
        <end position="901"/>
    </location>
</feature>
<reference evidence="7" key="1">
    <citation type="submission" date="2025-08" db="UniProtKB">
        <authorList>
            <consortium name="RefSeq"/>
        </authorList>
    </citation>
    <scope>IDENTIFICATION</scope>
    <source>
        <tissue evidence="7">Gonads</tissue>
    </source>
</reference>
<dbReference type="RefSeq" id="XP_030762460.1">
    <property type="nucleotide sequence ID" value="XM_030906600.1"/>
</dbReference>
<dbReference type="InterPro" id="IPR051232">
    <property type="entry name" value="ARID/SWI1_ChromRemod"/>
</dbReference>
<evidence type="ECO:0000313" key="6">
    <source>
        <dbReference type="Proteomes" id="UP000504635"/>
    </source>
</evidence>
<evidence type="ECO:0000256" key="3">
    <source>
        <dbReference type="ARBA" id="ARBA00023242"/>
    </source>
</evidence>
<keyword evidence="1" id="KW-0805">Transcription regulation</keyword>
<dbReference type="GeneID" id="115887235"/>
<feature type="compositionally biased region" description="Basic residues" evidence="4">
    <location>
        <begin position="255"/>
        <end position="267"/>
    </location>
</feature>
<evidence type="ECO:0000256" key="4">
    <source>
        <dbReference type="SAM" id="MobiDB-lite"/>
    </source>
</evidence>
<dbReference type="GO" id="GO:0006357">
    <property type="term" value="P:regulation of transcription by RNA polymerase II"/>
    <property type="evidence" value="ECO:0007669"/>
    <property type="project" value="TreeGrafter"/>
</dbReference>
<dbReference type="Gene3D" id="1.10.150.60">
    <property type="entry name" value="ARID DNA-binding domain"/>
    <property type="match status" value="1"/>
</dbReference>
<dbReference type="GO" id="GO:0000976">
    <property type="term" value="F:transcription cis-regulatory region binding"/>
    <property type="evidence" value="ECO:0007669"/>
    <property type="project" value="TreeGrafter"/>
</dbReference>
<feature type="compositionally biased region" description="Low complexity" evidence="4">
    <location>
        <begin position="425"/>
        <end position="450"/>
    </location>
</feature>
<proteinExistence type="predicted"/>
<feature type="compositionally biased region" description="Basic and acidic residues" evidence="4">
    <location>
        <begin position="529"/>
        <end position="559"/>
    </location>
</feature>
<organism evidence="6 7">
    <name type="scientific">Sitophilus oryzae</name>
    <name type="common">Rice weevil</name>
    <name type="synonym">Curculio oryzae</name>
    <dbReference type="NCBI Taxonomy" id="7048"/>
    <lineage>
        <taxon>Eukaryota</taxon>
        <taxon>Metazoa</taxon>
        <taxon>Ecdysozoa</taxon>
        <taxon>Arthropoda</taxon>
        <taxon>Hexapoda</taxon>
        <taxon>Insecta</taxon>
        <taxon>Pterygota</taxon>
        <taxon>Neoptera</taxon>
        <taxon>Endopterygota</taxon>
        <taxon>Coleoptera</taxon>
        <taxon>Polyphaga</taxon>
        <taxon>Cucujiformia</taxon>
        <taxon>Curculionidae</taxon>
        <taxon>Dryophthorinae</taxon>
        <taxon>Sitophilus</taxon>
    </lineage>
</organism>
<feature type="compositionally biased region" description="Polar residues" evidence="4">
    <location>
        <begin position="281"/>
        <end position="298"/>
    </location>
</feature>
<feature type="compositionally biased region" description="Polar residues" evidence="4">
    <location>
        <begin position="727"/>
        <end position="736"/>
    </location>
</feature>
<accession>A0A6J2YHU5</accession>
<feature type="region of interest" description="Disordered" evidence="4">
    <location>
        <begin position="417"/>
        <end position="585"/>
    </location>
</feature>